<name>A0ABD0KRX0_9CAEN</name>
<evidence type="ECO:0000313" key="1">
    <source>
        <dbReference type="EMBL" id="KAK7489624.1"/>
    </source>
</evidence>
<sequence>NAPQDSLAMTVSTRVVWDVKTFVISTLGAARADKAGTGRHVKHVLLVTTTKVNPVTPPPVTVSRVAQGVVTRVTDSLDTVHVGQDGNRHFVIRDCQETCAPGCDGPCHVITGNCSCGSQWRQLDCTVCSPGHYSPNLGCKACGAGCEDMTSCDTLSGSCSCRTGWEPPTCHASGQEGDSNTGAIVGSVVGVGLFLVHVDHDNQHGLKNSTKTISPPLK</sequence>
<comment type="caution">
    <text evidence="1">The sequence shown here is derived from an EMBL/GenBank/DDBJ whole genome shotgun (WGS) entry which is preliminary data.</text>
</comment>
<protein>
    <submittedName>
        <fullName evidence="1">Uncharacterized protein</fullName>
    </submittedName>
</protein>
<organism evidence="1 2">
    <name type="scientific">Batillaria attramentaria</name>
    <dbReference type="NCBI Taxonomy" id="370345"/>
    <lineage>
        <taxon>Eukaryota</taxon>
        <taxon>Metazoa</taxon>
        <taxon>Spiralia</taxon>
        <taxon>Lophotrochozoa</taxon>
        <taxon>Mollusca</taxon>
        <taxon>Gastropoda</taxon>
        <taxon>Caenogastropoda</taxon>
        <taxon>Sorbeoconcha</taxon>
        <taxon>Cerithioidea</taxon>
        <taxon>Batillariidae</taxon>
        <taxon>Batillaria</taxon>
    </lineage>
</organism>
<feature type="non-terminal residue" evidence="1">
    <location>
        <position position="218"/>
    </location>
</feature>
<reference evidence="1 2" key="1">
    <citation type="journal article" date="2023" name="Sci. Data">
        <title>Genome assembly of the Korean intertidal mud-creeper Batillaria attramentaria.</title>
        <authorList>
            <person name="Patra A.K."/>
            <person name="Ho P.T."/>
            <person name="Jun S."/>
            <person name="Lee S.J."/>
            <person name="Kim Y."/>
            <person name="Won Y.J."/>
        </authorList>
    </citation>
    <scope>NUCLEOTIDE SEQUENCE [LARGE SCALE GENOMIC DNA]</scope>
    <source>
        <strain evidence="1">Wonlab-2016</strain>
    </source>
</reference>
<feature type="non-terminal residue" evidence="1">
    <location>
        <position position="1"/>
    </location>
</feature>
<keyword evidence="2" id="KW-1185">Reference proteome</keyword>
<accession>A0ABD0KRX0</accession>
<dbReference type="Gene3D" id="2.170.300.10">
    <property type="entry name" value="Tie2 ligand-binding domain superfamily"/>
    <property type="match status" value="1"/>
</dbReference>
<dbReference type="AlphaFoldDB" id="A0ABD0KRX0"/>
<proteinExistence type="predicted"/>
<dbReference type="EMBL" id="JACVVK020000135">
    <property type="protein sequence ID" value="KAK7489624.1"/>
    <property type="molecule type" value="Genomic_DNA"/>
</dbReference>
<gene>
    <name evidence="1" type="ORF">BaRGS_00019019</name>
</gene>
<dbReference type="Proteomes" id="UP001519460">
    <property type="component" value="Unassembled WGS sequence"/>
</dbReference>
<evidence type="ECO:0000313" key="2">
    <source>
        <dbReference type="Proteomes" id="UP001519460"/>
    </source>
</evidence>